<dbReference type="EMBL" id="CP016345">
    <property type="protein sequence ID" value="ANQ12884.1"/>
    <property type="molecule type" value="Genomic_DNA"/>
</dbReference>
<gene>
    <name evidence="1" type="ORF">BA890_08915</name>
</gene>
<protein>
    <submittedName>
        <fullName evidence="1">Uncharacterized protein</fullName>
    </submittedName>
</protein>
<dbReference type="KEGG" id="vna:PN96_04375"/>
<dbReference type="AlphaFoldDB" id="A0AAN0Y314"/>
<evidence type="ECO:0000313" key="1">
    <source>
        <dbReference type="EMBL" id="ANQ12884.1"/>
    </source>
</evidence>
<dbReference type="Proteomes" id="UP000092741">
    <property type="component" value="Chromosome 1"/>
</dbReference>
<proteinExistence type="predicted"/>
<organism evidence="1 2">
    <name type="scientific">Vibrio natriegens NBRC 15636 = ATCC 14048 = DSM 759</name>
    <dbReference type="NCBI Taxonomy" id="1219067"/>
    <lineage>
        <taxon>Bacteria</taxon>
        <taxon>Pseudomonadati</taxon>
        <taxon>Pseudomonadota</taxon>
        <taxon>Gammaproteobacteria</taxon>
        <taxon>Vibrionales</taxon>
        <taxon>Vibrionaceae</taxon>
        <taxon>Vibrio</taxon>
    </lineage>
</organism>
<reference evidence="1 2" key="1">
    <citation type="submission" date="2016-07" db="EMBL/GenBank/DDBJ databases">
        <title>Developing Vibrio natriegens as a novel, fast-growing host for biotechnology.</title>
        <authorList>
            <person name="Weinstock M.T."/>
            <person name="Hesek E.D."/>
            <person name="Wilson C.M."/>
            <person name="Gibson D.G."/>
        </authorList>
    </citation>
    <scope>NUCLEOTIDE SEQUENCE [LARGE SCALE GENOMIC DNA]</scope>
    <source>
        <strain evidence="1 2">ATCC 14048</strain>
    </source>
</reference>
<name>A0AAN0Y314_VIBNA</name>
<sequence>MVEKLVGVMVSRPKVWIPAELCKELGISALELTQLITKARKQGVEINRMSDTRTGNTNKIWIVQ</sequence>
<accession>A0AAN0Y314</accession>
<keyword evidence="2" id="KW-1185">Reference proteome</keyword>
<evidence type="ECO:0000313" key="2">
    <source>
        <dbReference type="Proteomes" id="UP000092741"/>
    </source>
</evidence>